<evidence type="ECO:0008006" key="3">
    <source>
        <dbReference type="Google" id="ProtNLM"/>
    </source>
</evidence>
<proteinExistence type="predicted"/>
<dbReference type="RefSeq" id="WP_382368880.1">
    <property type="nucleotide sequence ID" value="NZ_JBHLWB010000001.1"/>
</dbReference>
<sequence>MIVKTRKVQDRYWEILEHPKGLGFYPVEIIKKGKVVNEWFGGKNYNFATTDLVNTFINNRIKHLSEHDTSIVKKIKKLRQKL</sequence>
<dbReference type="Proteomes" id="UP001589767">
    <property type="component" value="Unassembled WGS sequence"/>
</dbReference>
<comment type="caution">
    <text evidence="1">The sequence shown here is derived from an EMBL/GenBank/DDBJ whole genome shotgun (WGS) entry which is preliminary data.</text>
</comment>
<reference evidence="1 2" key="1">
    <citation type="submission" date="2024-09" db="EMBL/GenBank/DDBJ databases">
        <authorList>
            <person name="Sun Q."/>
            <person name="Mori K."/>
        </authorList>
    </citation>
    <scope>NUCLEOTIDE SEQUENCE [LARGE SCALE GENOMIC DNA]</scope>
    <source>
        <strain evidence="1 2">CCM 7539</strain>
    </source>
</reference>
<name>A0ABV6H0R2_9PAST</name>
<keyword evidence="2" id="KW-1185">Reference proteome</keyword>
<dbReference type="EMBL" id="JBHLWB010000001">
    <property type="protein sequence ID" value="MFC0308607.1"/>
    <property type="molecule type" value="Genomic_DNA"/>
</dbReference>
<evidence type="ECO:0000313" key="1">
    <source>
        <dbReference type="EMBL" id="MFC0308607.1"/>
    </source>
</evidence>
<protein>
    <recommendedName>
        <fullName evidence="3">Excisionase</fullName>
    </recommendedName>
</protein>
<organism evidence="1 2">
    <name type="scientific">Gallibacterium trehalosifermentans</name>
    <dbReference type="NCBI Taxonomy" id="516935"/>
    <lineage>
        <taxon>Bacteria</taxon>
        <taxon>Pseudomonadati</taxon>
        <taxon>Pseudomonadota</taxon>
        <taxon>Gammaproteobacteria</taxon>
        <taxon>Pasteurellales</taxon>
        <taxon>Pasteurellaceae</taxon>
        <taxon>Gallibacterium</taxon>
    </lineage>
</organism>
<evidence type="ECO:0000313" key="2">
    <source>
        <dbReference type="Proteomes" id="UP001589767"/>
    </source>
</evidence>
<accession>A0ABV6H0R2</accession>
<gene>
    <name evidence="1" type="ORF">ACFFHK_02655</name>
</gene>